<reference evidence="1" key="1">
    <citation type="submission" date="2023-04" db="EMBL/GenBank/DDBJ databases">
        <title>Draft Genome sequencing of Naganishia species isolated from polar environments using Oxford Nanopore Technology.</title>
        <authorList>
            <person name="Leo P."/>
            <person name="Venkateswaran K."/>
        </authorList>
    </citation>
    <scope>NUCLEOTIDE SEQUENCE</scope>
    <source>
        <strain evidence="1">MNA-CCFEE 5262</strain>
    </source>
</reference>
<sequence>MSATSDDRELRRTARGTGARTTSQNSVSSSSAIDTKAKDTSPSAPVEDIVIKRSESDEAGLASQEDELAANEDEEEMEVDSVMPSEVEDNRIRGASDEAGEGDELQSEKENGEGEAARKSADTRDRSSDEQASGQWRDEAVNTSNTPAADDAHARKKRKVDAVEPSSTTSSATDKTASVLVGTPQTATQMPDARPPAQSGRLTRSPQATKATQVPQSAKVGQPGSARPAPGQGPSPARQSGQPPQLGRPPQSTQPSPRPPQAAQQPRPTAQASTSADDVVIADVDAAPSPKRTNGPPTGATPTTSTAAIDQNKKVLKRPPPLTNVPASGTGNGSAHPPSARSASMVEVEGVQTSLPSGLANVSPVVSGFPMQSADKATLESFRYALQIKDQQRELIKKRREGKIPPVLDVPGMGPPPSAGPIPPMMYLHKNSVGSRRSEAVKQKVQGMRVSTGTEGYRQNGMKTAPAGNQPQSVQGGPASSVRTAAHANVSDDGYDEDDAMQGDSPNIQPVPLRDGPSGYPGHQPSHALPPGSARYPPGYPRGPPGARPPPGEAGGAVYNGERRRSLNGYVQPGGPASARPPPGVHVRSPPYPPVSAYGQQTSPYQRPAKPADYPPQTGRSTSYQRPPPQHAMGGPPPSARGEYPPGTMYPPRPPANYPGGAPPTASGPGFRPRSPGRAAHAPTPVDVNKEHFMEPFHLLFDTFMDSMQLKRDLESKIRRANDLVEAQEAELRRISGLRMEFERSLDRLQRSQERVGQSSASTGGGQAMEASPPTSGGGSAAPPLARQESAGGGDREVAEMRAKLQQTERQAR</sequence>
<keyword evidence="2" id="KW-1185">Reference proteome</keyword>
<organism evidence="1 2">
    <name type="scientific">Naganishia adeliensis</name>
    <dbReference type="NCBI Taxonomy" id="92952"/>
    <lineage>
        <taxon>Eukaryota</taxon>
        <taxon>Fungi</taxon>
        <taxon>Dikarya</taxon>
        <taxon>Basidiomycota</taxon>
        <taxon>Agaricomycotina</taxon>
        <taxon>Tremellomycetes</taxon>
        <taxon>Filobasidiales</taxon>
        <taxon>Filobasidiaceae</taxon>
        <taxon>Naganishia</taxon>
    </lineage>
</organism>
<protein>
    <submittedName>
        <fullName evidence="1">Uncharacterized protein</fullName>
    </submittedName>
</protein>
<gene>
    <name evidence="1" type="ORF">QFC20_005290</name>
</gene>
<evidence type="ECO:0000313" key="2">
    <source>
        <dbReference type="Proteomes" id="UP001230649"/>
    </source>
</evidence>
<evidence type="ECO:0000313" key="1">
    <source>
        <dbReference type="EMBL" id="KAJ9101006.1"/>
    </source>
</evidence>
<dbReference type="EMBL" id="JASBWS010000071">
    <property type="protein sequence ID" value="KAJ9101006.1"/>
    <property type="molecule type" value="Genomic_DNA"/>
</dbReference>
<accession>A0ACC2VQT8</accession>
<name>A0ACC2VQT8_9TREE</name>
<dbReference type="Proteomes" id="UP001230649">
    <property type="component" value="Unassembled WGS sequence"/>
</dbReference>
<proteinExistence type="predicted"/>
<comment type="caution">
    <text evidence="1">The sequence shown here is derived from an EMBL/GenBank/DDBJ whole genome shotgun (WGS) entry which is preliminary data.</text>
</comment>